<keyword evidence="4 5" id="KW-0472">Membrane</keyword>
<comment type="subcellular location">
    <subcellularLocation>
        <location evidence="1">Membrane</location>
        <topology evidence="1">Multi-pass membrane protein</topology>
    </subcellularLocation>
</comment>
<dbReference type="GO" id="GO:0016020">
    <property type="term" value="C:membrane"/>
    <property type="evidence" value="ECO:0007669"/>
    <property type="project" value="UniProtKB-SubCell"/>
</dbReference>
<dbReference type="KEGG" id="est:DN752_09630"/>
<protein>
    <submittedName>
        <fullName evidence="6">CvpA family protein</fullName>
    </submittedName>
</protein>
<sequence length="181" mass="20094">MNTIDIIILILLAIGAYSGYRQGLFIGILSIVAFIIGIVFAFKFMHWGADLLAERVESLTFMLPFISFLIIFLLVTITIRILAYLVKKTLDLTILGTFDNFAGAILGLLKWGFMLSLLIWVAMSFGVEMPREELEKSYLFGVLEPFAPLVIDAMGAITPVIQDAVGRINELVEKSQDAVTN</sequence>
<accession>A0A2Z4II41</accession>
<dbReference type="PANTHER" id="PTHR37306">
    <property type="entry name" value="COLICIN V PRODUCTION PROTEIN"/>
    <property type="match status" value="1"/>
</dbReference>
<organism evidence="6 7">
    <name type="scientific">Echinicola strongylocentroti</name>
    <dbReference type="NCBI Taxonomy" id="1795355"/>
    <lineage>
        <taxon>Bacteria</taxon>
        <taxon>Pseudomonadati</taxon>
        <taxon>Bacteroidota</taxon>
        <taxon>Cytophagia</taxon>
        <taxon>Cytophagales</taxon>
        <taxon>Cyclobacteriaceae</taxon>
        <taxon>Echinicola</taxon>
    </lineage>
</organism>
<feature type="transmembrane region" description="Helical" evidence="5">
    <location>
        <begin position="61"/>
        <end position="85"/>
    </location>
</feature>
<evidence type="ECO:0000313" key="7">
    <source>
        <dbReference type="Proteomes" id="UP000248688"/>
    </source>
</evidence>
<evidence type="ECO:0000256" key="5">
    <source>
        <dbReference type="SAM" id="Phobius"/>
    </source>
</evidence>
<evidence type="ECO:0000313" key="6">
    <source>
        <dbReference type="EMBL" id="AWW30360.1"/>
    </source>
</evidence>
<keyword evidence="3 5" id="KW-1133">Transmembrane helix</keyword>
<dbReference type="GO" id="GO:0009403">
    <property type="term" value="P:toxin biosynthetic process"/>
    <property type="evidence" value="ECO:0007669"/>
    <property type="project" value="InterPro"/>
</dbReference>
<evidence type="ECO:0000256" key="2">
    <source>
        <dbReference type="ARBA" id="ARBA00022692"/>
    </source>
</evidence>
<evidence type="ECO:0000256" key="4">
    <source>
        <dbReference type="ARBA" id="ARBA00023136"/>
    </source>
</evidence>
<dbReference type="RefSeq" id="WP_112783741.1">
    <property type="nucleotide sequence ID" value="NZ_CP030041.1"/>
</dbReference>
<dbReference type="InterPro" id="IPR003825">
    <property type="entry name" value="Colicin-V_CvpA"/>
</dbReference>
<dbReference type="Pfam" id="PF02674">
    <property type="entry name" value="Colicin_V"/>
    <property type="match status" value="1"/>
</dbReference>
<feature type="transmembrane region" description="Helical" evidence="5">
    <location>
        <begin position="105"/>
        <end position="127"/>
    </location>
</feature>
<name>A0A2Z4II41_9BACT</name>
<proteinExistence type="predicted"/>
<keyword evidence="2 5" id="KW-0812">Transmembrane</keyword>
<dbReference type="OrthoDB" id="9799585at2"/>
<gene>
    <name evidence="6" type="ORF">DN752_09630</name>
</gene>
<evidence type="ECO:0000256" key="1">
    <source>
        <dbReference type="ARBA" id="ARBA00004141"/>
    </source>
</evidence>
<dbReference type="PANTHER" id="PTHR37306:SF1">
    <property type="entry name" value="COLICIN V PRODUCTION PROTEIN"/>
    <property type="match status" value="1"/>
</dbReference>
<dbReference type="AlphaFoldDB" id="A0A2Z4II41"/>
<keyword evidence="7" id="KW-1185">Reference proteome</keyword>
<dbReference type="Proteomes" id="UP000248688">
    <property type="component" value="Chromosome"/>
</dbReference>
<feature type="transmembrane region" description="Helical" evidence="5">
    <location>
        <begin position="28"/>
        <end position="49"/>
    </location>
</feature>
<reference evidence="6 7" key="1">
    <citation type="submission" date="2018-06" db="EMBL/GenBank/DDBJ databases">
        <title>Echinicola strongylocentroti sp. nov., isolated from a sea urchin Strongylocentrotus intermedius.</title>
        <authorList>
            <person name="Bae S.S."/>
        </authorList>
    </citation>
    <scope>NUCLEOTIDE SEQUENCE [LARGE SCALE GENOMIC DNA]</scope>
    <source>
        <strain evidence="6 7">MEBiC08714</strain>
    </source>
</reference>
<dbReference type="EMBL" id="CP030041">
    <property type="protein sequence ID" value="AWW30360.1"/>
    <property type="molecule type" value="Genomic_DNA"/>
</dbReference>
<evidence type="ECO:0000256" key="3">
    <source>
        <dbReference type="ARBA" id="ARBA00022989"/>
    </source>
</evidence>